<feature type="region of interest" description="Disordered" evidence="1">
    <location>
        <begin position="36"/>
        <end position="61"/>
    </location>
</feature>
<dbReference type="InterPro" id="IPR000871">
    <property type="entry name" value="Beta-lactam_class-A"/>
</dbReference>
<reference evidence="3 4" key="1">
    <citation type="submission" date="2020-08" db="EMBL/GenBank/DDBJ databases">
        <title>Sequencing the genomes of 1000 actinobacteria strains.</title>
        <authorList>
            <person name="Klenk H.-P."/>
        </authorList>
    </citation>
    <scope>NUCLEOTIDE SEQUENCE [LARGE SCALE GENOMIC DNA]</scope>
    <source>
        <strain evidence="3 4">DSM 44786</strain>
    </source>
</reference>
<evidence type="ECO:0000313" key="4">
    <source>
        <dbReference type="Proteomes" id="UP000573327"/>
    </source>
</evidence>
<dbReference type="InterPro" id="IPR045155">
    <property type="entry name" value="Beta-lactam_cat"/>
</dbReference>
<evidence type="ECO:0000313" key="3">
    <source>
        <dbReference type="EMBL" id="MBB4945421.1"/>
    </source>
</evidence>
<feature type="domain" description="Beta-lactamase class A catalytic" evidence="2">
    <location>
        <begin position="126"/>
        <end position="265"/>
    </location>
</feature>
<sequence>MAGTHRKQRPLRTLAAALVLALAAVALYLLQAPPSRSTPVANVQPVTASASPTPTDPDPTPAVQAAAAAVAAQGAVSVAVLDTESGVSASYGTGSFVTASIAKADILAALLWQRQQAGRELTAAERAAATLMIEQSDNTAADTLYTAVGEAAGLDAANRAFGLTATTAGADGHWGLTETTAADQLRLLQVVFGTESPLTADRQAYLQGLMGQVATDQDWGVSAADQDGAYTLKNGWLPRTATGLWVVNSIGRVTHDGRELLVAVLSEGSADQQRGIDTVESLAEAATGALTAQLTTELTG</sequence>
<dbReference type="Proteomes" id="UP000573327">
    <property type="component" value="Unassembled WGS sequence"/>
</dbReference>
<dbReference type="Gene3D" id="3.40.710.10">
    <property type="entry name" value="DD-peptidase/beta-lactamase superfamily"/>
    <property type="match status" value="1"/>
</dbReference>
<feature type="compositionally biased region" description="Low complexity" evidence="1">
    <location>
        <begin position="44"/>
        <end position="53"/>
    </location>
</feature>
<dbReference type="SUPFAM" id="SSF56601">
    <property type="entry name" value="beta-lactamase/transpeptidase-like"/>
    <property type="match status" value="1"/>
</dbReference>
<evidence type="ECO:0000256" key="1">
    <source>
        <dbReference type="SAM" id="MobiDB-lite"/>
    </source>
</evidence>
<name>A0A7W7WFP7_9ACTN</name>
<dbReference type="GO" id="GO:0046677">
    <property type="term" value="P:response to antibiotic"/>
    <property type="evidence" value="ECO:0007669"/>
    <property type="project" value="InterPro"/>
</dbReference>
<protein>
    <submittedName>
        <fullName evidence="3">Beta-lactamase class A</fullName>
    </submittedName>
</protein>
<proteinExistence type="predicted"/>
<keyword evidence="4" id="KW-1185">Reference proteome</keyword>
<dbReference type="EMBL" id="JACHJR010000001">
    <property type="protein sequence ID" value="MBB4945421.1"/>
    <property type="molecule type" value="Genomic_DNA"/>
</dbReference>
<organism evidence="3 4">
    <name type="scientific">Kitasatospora gansuensis</name>
    <dbReference type="NCBI Taxonomy" id="258050"/>
    <lineage>
        <taxon>Bacteria</taxon>
        <taxon>Bacillati</taxon>
        <taxon>Actinomycetota</taxon>
        <taxon>Actinomycetes</taxon>
        <taxon>Kitasatosporales</taxon>
        <taxon>Streptomycetaceae</taxon>
        <taxon>Kitasatospora</taxon>
    </lineage>
</organism>
<dbReference type="GO" id="GO:0008800">
    <property type="term" value="F:beta-lactamase activity"/>
    <property type="evidence" value="ECO:0007669"/>
    <property type="project" value="InterPro"/>
</dbReference>
<evidence type="ECO:0000259" key="2">
    <source>
        <dbReference type="Pfam" id="PF13354"/>
    </source>
</evidence>
<dbReference type="Pfam" id="PF13354">
    <property type="entry name" value="Beta-lactamase2"/>
    <property type="match status" value="1"/>
</dbReference>
<gene>
    <name evidence="3" type="ORF">F4556_000956</name>
</gene>
<dbReference type="RefSeq" id="WP_184911863.1">
    <property type="nucleotide sequence ID" value="NZ_JACHJR010000001.1"/>
</dbReference>
<dbReference type="PANTHER" id="PTHR35333">
    <property type="entry name" value="BETA-LACTAMASE"/>
    <property type="match status" value="1"/>
</dbReference>
<dbReference type="GO" id="GO:0030655">
    <property type="term" value="P:beta-lactam antibiotic catabolic process"/>
    <property type="evidence" value="ECO:0007669"/>
    <property type="project" value="InterPro"/>
</dbReference>
<accession>A0A7W7WFP7</accession>
<dbReference type="AlphaFoldDB" id="A0A7W7WFP7"/>
<dbReference type="PANTHER" id="PTHR35333:SF3">
    <property type="entry name" value="BETA-LACTAMASE-TYPE TRANSPEPTIDASE FOLD CONTAINING PROTEIN"/>
    <property type="match status" value="1"/>
</dbReference>
<dbReference type="InterPro" id="IPR012338">
    <property type="entry name" value="Beta-lactam/transpept-like"/>
</dbReference>
<comment type="caution">
    <text evidence="3">The sequence shown here is derived from an EMBL/GenBank/DDBJ whole genome shotgun (WGS) entry which is preliminary data.</text>
</comment>